<dbReference type="EMBL" id="ADMC01000025">
    <property type="protein sequence ID" value="EHP46675.1"/>
    <property type="molecule type" value="Genomic_DNA"/>
</dbReference>
<accession>H1DIR3</accession>
<sequence length="132" mass="14777">MKTKFFGVLIVLISLVVVPVFSSTYYTDEDIEFIGGDDGDLVYPTDTAPVYLDGTLSQNKMTIDCNFYYDLGQVTFKIESQQAKSIVLTENTIAYKGGTYTLDIRNLEAGSYKISCYSEELATQVAKFEIKK</sequence>
<proteinExistence type="predicted"/>
<evidence type="ECO:0008006" key="3">
    <source>
        <dbReference type="Google" id="ProtNLM"/>
    </source>
</evidence>
<dbReference type="HOGENOM" id="CLU_1914914_0_0_10"/>
<comment type="caution">
    <text evidence="1">The sequence shown here is derived from an EMBL/GenBank/DDBJ whole genome shotgun (WGS) entry which is preliminary data.</text>
</comment>
<dbReference type="PATRIC" id="fig|742817.3.peg.2455"/>
<dbReference type="InterPro" id="IPR021638">
    <property type="entry name" value="DUF3244"/>
</dbReference>
<dbReference type="Pfam" id="PF11589">
    <property type="entry name" value="DUF3244"/>
    <property type="match status" value="1"/>
</dbReference>
<evidence type="ECO:0000313" key="2">
    <source>
        <dbReference type="Proteomes" id="UP000004892"/>
    </source>
</evidence>
<dbReference type="AlphaFoldDB" id="H1DIR3"/>
<keyword evidence="2" id="KW-1185">Reference proteome</keyword>
<dbReference type="RefSeq" id="WP_009137439.1">
    <property type="nucleotide sequence ID" value="NZ_JH594596.1"/>
</dbReference>
<gene>
    <name evidence="1" type="ORF">HMPREF9449_02292</name>
</gene>
<name>H1DIR3_9BACT</name>
<dbReference type="GeneID" id="98069838"/>
<organism evidence="1 2">
    <name type="scientific">Odoribacter laneus YIT 12061</name>
    <dbReference type="NCBI Taxonomy" id="742817"/>
    <lineage>
        <taxon>Bacteria</taxon>
        <taxon>Pseudomonadati</taxon>
        <taxon>Bacteroidota</taxon>
        <taxon>Bacteroidia</taxon>
        <taxon>Bacteroidales</taxon>
        <taxon>Odoribacteraceae</taxon>
        <taxon>Odoribacter</taxon>
    </lineage>
</organism>
<protein>
    <recommendedName>
        <fullName evidence="3">Por secretion system C-terminal sorting domain-containing protein</fullName>
    </recommendedName>
</protein>
<evidence type="ECO:0000313" key="1">
    <source>
        <dbReference type="EMBL" id="EHP46675.1"/>
    </source>
</evidence>
<dbReference type="Proteomes" id="UP000004892">
    <property type="component" value="Unassembled WGS sequence"/>
</dbReference>
<reference evidence="1 2" key="1">
    <citation type="submission" date="2012-01" db="EMBL/GenBank/DDBJ databases">
        <title>The Genome Sequence of Odoribacter laneus YIT 12061.</title>
        <authorList>
            <consortium name="The Broad Institute Genome Sequencing Platform"/>
            <person name="Earl A."/>
            <person name="Ward D."/>
            <person name="Feldgarden M."/>
            <person name="Gevers D."/>
            <person name="Morotomi M."/>
            <person name="Young S.K."/>
            <person name="Zeng Q."/>
            <person name="Gargeya S."/>
            <person name="Fitzgerald M."/>
            <person name="Haas B."/>
            <person name="Abouelleil A."/>
            <person name="Alvarado L."/>
            <person name="Arachchi H.M."/>
            <person name="Berlin A."/>
            <person name="Chapman S.B."/>
            <person name="Gearin G."/>
            <person name="Goldberg J."/>
            <person name="Griggs A."/>
            <person name="Gujja S."/>
            <person name="Hansen M."/>
            <person name="Heiman D."/>
            <person name="Howarth C."/>
            <person name="Larimer J."/>
            <person name="Lui A."/>
            <person name="MacDonald P.J.P."/>
            <person name="McCowen C."/>
            <person name="Montmayeur A."/>
            <person name="Murphy C."/>
            <person name="Neiman D."/>
            <person name="Pearson M."/>
            <person name="Priest M."/>
            <person name="Roberts A."/>
            <person name="Saif S."/>
            <person name="Shea T."/>
            <person name="Sisk P."/>
            <person name="Stolte C."/>
            <person name="Sykes S."/>
            <person name="Wortman J."/>
            <person name="Nusbaum C."/>
            <person name="Birren B."/>
        </authorList>
    </citation>
    <scope>NUCLEOTIDE SEQUENCE [LARGE SCALE GENOMIC DNA]</scope>
    <source>
        <strain evidence="1 2">YIT 12061</strain>
    </source>
</reference>